<dbReference type="Proteomes" id="UP000005286">
    <property type="component" value="Unassembled WGS sequence"/>
</dbReference>
<organism evidence="2 3">
    <name type="scientific">Anaerococcus prevotii ACS-065-V-Col13</name>
    <dbReference type="NCBI Taxonomy" id="879305"/>
    <lineage>
        <taxon>Bacteria</taxon>
        <taxon>Bacillati</taxon>
        <taxon>Bacillota</taxon>
        <taxon>Tissierellia</taxon>
        <taxon>Tissierellales</taxon>
        <taxon>Peptoniphilaceae</taxon>
        <taxon>Anaerococcus</taxon>
    </lineage>
</organism>
<dbReference type="STRING" id="879305.HMPREF9290_0606"/>
<comment type="caution">
    <text evidence="2">The sequence shown here is derived from an EMBL/GenBank/DDBJ whole genome shotgun (WGS) entry which is preliminary data.</text>
</comment>
<dbReference type="AlphaFoldDB" id="F0GWV7"/>
<dbReference type="Gene3D" id="3.90.1200.10">
    <property type="match status" value="1"/>
</dbReference>
<dbReference type="InterPro" id="IPR011009">
    <property type="entry name" value="Kinase-like_dom_sf"/>
</dbReference>
<dbReference type="EMBL" id="AEXM01000028">
    <property type="protein sequence ID" value="EGC81669.1"/>
    <property type="molecule type" value="Genomic_DNA"/>
</dbReference>
<evidence type="ECO:0000256" key="1">
    <source>
        <dbReference type="PIRNR" id="PIRNR006221"/>
    </source>
</evidence>
<accession>F0GWV7</accession>
<protein>
    <submittedName>
        <fullName evidence="2">Phosphotransferase enzyme family</fullName>
    </submittedName>
</protein>
<dbReference type="PATRIC" id="fig|879305.3.peg.1295"/>
<dbReference type="PIRSF" id="PIRSF006221">
    <property type="entry name" value="Ketosamine-3-kinase"/>
    <property type="match status" value="1"/>
</dbReference>
<dbReference type="InterPro" id="IPR016477">
    <property type="entry name" value="Fructo-/Ketosamine-3-kinase"/>
</dbReference>
<keyword evidence="1" id="KW-0418">Kinase</keyword>
<dbReference type="GO" id="GO:0016301">
    <property type="term" value="F:kinase activity"/>
    <property type="evidence" value="ECO:0007669"/>
    <property type="project" value="UniProtKB-UniRule"/>
</dbReference>
<dbReference type="Pfam" id="PF03881">
    <property type="entry name" value="Fructosamin_kin"/>
    <property type="match status" value="1"/>
</dbReference>
<evidence type="ECO:0000313" key="3">
    <source>
        <dbReference type="Proteomes" id="UP000005286"/>
    </source>
</evidence>
<comment type="similarity">
    <text evidence="1">Belongs to the fructosamine kinase family.</text>
</comment>
<dbReference type="SUPFAM" id="SSF56112">
    <property type="entry name" value="Protein kinase-like (PK-like)"/>
    <property type="match status" value="1"/>
</dbReference>
<reference evidence="2 3" key="1">
    <citation type="submission" date="2011-01" db="EMBL/GenBank/DDBJ databases">
        <authorList>
            <person name="Durkin A.S."/>
            <person name="Madupu R."/>
            <person name="Torralba M."/>
            <person name="Gillis M."/>
            <person name="Methe B."/>
            <person name="Sutton G."/>
            <person name="Nelson K.E."/>
        </authorList>
    </citation>
    <scope>NUCLEOTIDE SEQUENCE [LARGE SCALE GENOMIC DNA]</scope>
    <source>
        <strain evidence="2 3">ACS-065-V-Col13</strain>
    </source>
</reference>
<name>F0GWV7_9FIRM</name>
<dbReference type="eggNOG" id="COG3001">
    <property type="taxonomic scope" value="Bacteria"/>
</dbReference>
<gene>
    <name evidence="2" type="ORF">HMPREF9290_0606</name>
</gene>
<proteinExistence type="inferred from homology"/>
<keyword evidence="1 2" id="KW-0808">Transferase</keyword>
<evidence type="ECO:0000313" key="2">
    <source>
        <dbReference type="EMBL" id="EGC81669.1"/>
    </source>
</evidence>
<keyword evidence="3" id="KW-1185">Reference proteome</keyword>
<dbReference type="RefSeq" id="WP_004835246.1">
    <property type="nucleotide sequence ID" value="NZ_AEXM01000028.1"/>
</dbReference>
<dbReference type="PANTHER" id="PTHR12149:SF8">
    <property type="entry name" value="PROTEIN-RIBULOSAMINE 3-KINASE"/>
    <property type="match status" value="1"/>
</dbReference>
<dbReference type="PANTHER" id="PTHR12149">
    <property type="entry name" value="FRUCTOSAMINE 3 KINASE-RELATED PROTEIN"/>
    <property type="match status" value="1"/>
</dbReference>
<dbReference type="Gene3D" id="3.30.200.20">
    <property type="entry name" value="Phosphorylase Kinase, domain 1"/>
    <property type="match status" value="1"/>
</dbReference>
<sequence>MGDIFDNLPIKNIYDVRILSGGDVNEAYKIYSDEGIYFCLIQKNARKNFIQGEIEGLKLFEENNIRAPRYITDGKVGDDSYLILEYLEEAFEGDQKKLAELVAKMHRIENPNGQFGFDYSYEGSKISFSNSYRDTWKEIFLNERMDKLANLLSQNGLWSDTRLETYKKVREIIEKSLDNHKSRPSLLHGDLWAGNFMFLENGEPAIFDPSPLFGDREFDIGISMVFSGFDKNFYQEYNKIYPLEDGYILRLEFYKLYLLMIHLHKFGKTYMSAVDMEIEKIINKSKIN</sequence>